<dbReference type="RefSeq" id="XP_073559446.1">
    <property type="nucleotide sequence ID" value="XM_073702031.1"/>
</dbReference>
<sequence length="70" mass="7828">MTERSADSRSHVQKYLEDGHLTTRTWVDVRGRGAIRSEAASDVQVAGAASHLIYRVQRRLPGPQGVIRQE</sequence>
<keyword evidence="2" id="KW-1185">Reference proteome</keyword>
<gene>
    <name evidence="1" type="ORF">CCMA1212_004739</name>
</gene>
<evidence type="ECO:0000313" key="1">
    <source>
        <dbReference type="EMBL" id="TFB03245.1"/>
    </source>
</evidence>
<dbReference type="GeneID" id="300576481"/>
<accession>A0ABY2H4N2</accession>
<organism evidence="1 2">
    <name type="scientific">Trichoderma ghanense</name>
    <dbReference type="NCBI Taxonomy" id="65468"/>
    <lineage>
        <taxon>Eukaryota</taxon>
        <taxon>Fungi</taxon>
        <taxon>Dikarya</taxon>
        <taxon>Ascomycota</taxon>
        <taxon>Pezizomycotina</taxon>
        <taxon>Sordariomycetes</taxon>
        <taxon>Hypocreomycetidae</taxon>
        <taxon>Hypocreales</taxon>
        <taxon>Hypocreaceae</taxon>
        <taxon>Trichoderma</taxon>
    </lineage>
</organism>
<protein>
    <submittedName>
        <fullName evidence="1">Uncharacterized protein</fullName>
    </submittedName>
</protein>
<proteinExistence type="predicted"/>
<reference evidence="1 2" key="1">
    <citation type="submission" date="2018-01" db="EMBL/GenBank/DDBJ databases">
        <title>Genome characterization of the sugarcane-associated fungus Trichoderma ghanense CCMA-1212 and their application in lignocelulose bioconversion.</title>
        <authorList>
            <person name="Steindorff A.S."/>
            <person name="Mendes T.D."/>
            <person name="Vilela E.S.D."/>
            <person name="Rodrigues D.S."/>
            <person name="Formighieri E.F."/>
            <person name="Melo I.S."/>
            <person name="Favaro L.C.L."/>
        </authorList>
    </citation>
    <scope>NUCLEOTIDE SEQUENCE [LARGE SCALE GENOMIC DNA]</scope>
    <source>
        <strain evidence="1 2">CCMA-1212</strain>
    </source>
</reference>
<comment type="caution">
    <text evidence="1">The sequence shown here is derived from an EMBL/GenBank/DDBJ whole genome shotgun (WGS) entry which is preliminary data.</text>
</comment>
<dbReference type="Proteomes" id="UP001642720">
    <property type="component" value="Unassembled WGS sequence"/>
</dbReference>
<dbReference type="EMBL" id="PPTA01000005">
    <property type="protein sequence ID" value="TFB03245.1"/>
    <property type="molecule type" value="Genomic_DNA"/>
</dbReference>
<evidence type="ECO:0000313" key="2">
    <source>
        <dbReference type="Proteomes" id="UP001642720"/>
    </source>
</evidence>
<name>A0ABY2H4N2_9HYPO</name>